<evidence type="ECO:0000259" key="12">
    <source>
        <dbReference type="Pfam" id="PF25137"/>
    </source>
</evidence>
<dbReference type="InterPro" id="IPR039697">
    <property type="entry name" value="Alcohol_dehydrogenase_Fe"/>
</dbReference>
<keyword evidence="3" id="KW-0408">Iron</keyword>
<protein>
    <recommendedName>
        <fullName evidence="8">Aldehyde-alcohol dehydrogenase</fullName>
    </recommendedName>
</protein>
<dbReference type="GO" id="GO:0006066">
    <property type="term" value="P:alcohol metabolic process"/>
    <property type="evidence" value="ECO:0007669"/>
    <property type="project" value="InterPro"/>
</dbReference>
<evidence type="ECO:0000313" key="14">
    <source>
        <dbReference type="Proteomes" id="UP000516052"/>
    </source>
</evidence>
<evidence type="ECO:0000259" key="11">
    <source>
        <dbReference type="Pfam" id="PF00465"/>
    </source>
</evidence>
<dbReference type="Proteomes" id="UP000516052">
    <property type="component" value="Chromosome"/>
</dbReference>
<keyword evidence="2 8" id="KW-0560">Oxidoreductase</keyword>
<dbReference type="FunFam" id="1.20.1090.10:FF:000001">
    <property type="entry name" value="Aldehyde-alcohol dehydrogenase"/>
    <property type="match status" value="1"/>
</dbReference>
<dbReference type="SUPFAM" id="SSF56796">
    <property type="entry name" value="Dehydroquinate synthase-like"/>
    <property type="match status" value="1"/>
</dbReference>
<dbReference type="Gene3D" id="3.40.309.10">
    <property type="entry name" value="Aldehyde Dehydrogenase, Chain A, domain 2"/>
    <property type="match status" value="1"/>
</dbReference>
<dbReference type="Pfam" id="PF00465">
    <property type="entry name" value="Fe-ADH"/>
    <property type="match status" value="1"/>
</dbReference>
<dbReference type="PROSITE" id="PS00060">
    <property type="entry name" value="ADH_IRON_2"/>
    <property type="match status" value="1"/>
</dbReference>
<dbReference type="RefSeq" id="WP_187745889.1">
    <property type="nucleotide sequence ID" value="NZ_CP060828.1"/>
</dbReference>
<dbReference type="PROSITE" id="PS00913">
    <property type="entry name" value="ADH_IRON_1"/>
    <property type="match status" value="1"/>
</dbReference>
<name>A0A7H0I7T4_9ACTN</name>
<comment type="similarity">
    <text evidence="7 8">In the C-terminal section; belongs to the iron-containing alcohol dehydrogenase family.</text>
</comment>
<evidence type="ECO:0000256" key="7">
    <source>
        <dbReference type="ARBA" id="ARBA00035645"/>
    </source>
</evidence>
<dbReference type="CDD" id="cd07122">
    <property type="entry name" value="ALDH_F20_ACDH"/>
    <property type="match status" value="1"/>
</dbReference>
<dbReference type="InterPro" id="IPR018211">
    <property type="entry name" value="ADH_Fe_CS"/>
</dbReference>
<evidence type="ECO:0000256" key="9">
    <source>
        <dbReference type="SAM" id="MobiDB-lite"/>
    </source>
</evidence>
<dbReference type="InterPro" id="IPR034789">
    <property type="entry name" value="AAD_C"/>
</dbReference>
<dbReference type="GO" id="GO:0008774">
    <property type="term" value="F:acetaldehyde dehydrogenase (acetylating) activity"/>
    <property type="evidence" value="ECO:0007669"/>
    <property type="project" value="UniProtKB-UniRule"/>
</dbReference>
<dbReference type="InterPro" id="IPR016161">
    <property type="entry name" value="Ald_DH/histidinol_DH"/>
</dbReference>
<dbReference type="PIRSF" id="PIRSF000111">
    <property type="entry name" value="ALDH_ADH"/>
    <property type="match status" value="1"/>
</dbReference>
<keyword evidence="14" id="KW-1185">Reference proteome</keyword>
<dbReference type="InterPro" id="IPR001670">
    <property type="entry name" value="ADH_Fe/GldA"/>
</dbReference>
<gene>
    <name evidence="13" type="primary">adhE</name>
    <name evidence="13" type="synonym">adhC</name>
    <name evidence="13" type="ORF">IAG44_04870</name>
</gene>
<dbReference type="Pfam" id="PF25137">
    <property type="entry name" value="ADH_Fe_C"/>
    <property type="match status" value="1"/>
</dbReference>
<dbReference type="CDD" id="cd08178">
    <property type="entry name" value="AAD_C"/>
    <property type="match status" value="1"/>
</dbReference>
<feature type="region of interest" description="Disordered" evidence="9">
    <location>
        <begin position="1"/>
        <end position="20"/>
    </location>
</feature>
<dbReference type="AlphaFoldDB" id="A0A7H0I7T4"/>
<evidence type="ECO:0000256" key="3">
    <source>
        <dbReference type="ARBA" id="ARBA00023004"/>
    </source>
</evidence>
<dbReference type="Pfam" id="PF00171">
    <property type="entry name" value="Aldedh"/>
    <property type="match status" value="1"/>
</dbReference>
<evidence type="ECO:0000256" key="2">
    <source>
        <dbReference type="ARBA" id="ARBA00023002"/>
    </source>
</evidence>
<dbReference type="NCBIfam" id="NF010378">
    <property type="entry name" value="PRK13805.1"/>
    <property type="match status" value="1"/>
</dbReference>
<evidence type="ECO:0000313" key="13">
    <source>
        <dbReference type="EMBL" id="QNP68850.1"/>
    </source>
</evidence>
<feature type="domain" description="Aldehyde dehydrogenase" evidence="10">
    <location>
        <begin position="18"/>
        <end position="278"/>
    </location>
</feature>
<proteinExistence type="inferred from homology"/>
<comment type="similarity">
    <text evidence="6 8">In the N-terminal section; belongs to the aldehyde dehydrogenase family.</text>
</comment>
<dbReference type="PANTHER" id="PTHR11496:SF83">
    <property type="entry name" value="HYDROXYACID-OXOACID TRANSHYDROGENASE, MITOCHONDRIAL"/>
    <property type="match status" value="1"/>
</dbReference>
<dbReference type="Gene3D" id="3.40.605.10">
    <property type="entry name" value="Aldehyde Dehydrogenase, Chain A, domain 1"/>
    <property type="match status" value="1"/>
</dbReference>
<dbReference type="Gene3D" id="1.20.1090.10">
    <property type="entry name" value="Dehydroquinate synthase-like - alpha domain"/>
    <property type="match status" value="1"/>
</dbReference>
<evidence type="ECO:0000256" key="5">
    <source>
        <dbReference type="ARBA" id="ARBA00023268"/>
    </source>
</evidence>
<evidence type="ECO:0000259" key="10">
    <source>
        <dbReference type="Pfam" id="PF00171"/>
    </source>
</evidence>
<evidence type="ECO:0000256" key="4">
    <source>
        <dbReference type="ARBA" id="ARBA00023027"/>
    </source>
</evidence>
<keyword evidence="4" id="KW-0520">NAD</keyword>
<dbReference type="InterPro" id="IPR016162">
    <property type="entry name" value="Ald_DH_N"/>
</dbReference>
<dbReference type="Gene3D" id="3.40.50.1970">
    <property type="match status" value="1"/>
</dbReference>
<dbReference type="PANTHER" id="PTHR11496">
    <property type="entry name" value="ALCOHOL DEHYDROGENASE"/>
    <property type="match status" value="1"/>
</dbReference>
<comment type="cofactor">
    <cofactor evidence="1">
        <name>Fe(2+)</name>
        <dbReference type="ChEBI" id="CHEBI:29033"/>
    </cofactor>
</comment>
<dbReference type="GO" id="GO:0004022">
    <property type="term" value="F:alcohol dehydrogenase (NAD+) activity"/>
    <property type="evidence" value="ECO:0007669"/>
    <property type="project" value="UniProtKB-UniRule"/>
</dbReference>
<evidence type="ECO:0000256" key="6">
    <source>
        <dbReference type="ARBA" id="ARBA00035641"/>
    </source>
</evidence>
<sequence length="886" mass="94351">MSQPASTQERDGREPCPVDSAVDRATAALAAFERMGQELVDRIVETAAQAVLRRHSHLARLAVEETGRGLVEDKAAKNLFACERVARHLDGLRTVGVIGRDDIDGVVEIADPVGVIHAVVPVTNPTSTVIFKSLIALKTRNPVVFSFPRAAQRCCAETARILREAAVAAGAPLDCLQWLDDPSRENTDRLMRHPGVALILATGGNGLVRAAYSAGKPALGVGAGNVPAYLDHTADVPRAVHDIVLSKTFDHGMVCASEQTVILHETIADAALREFRRLHAHVTTAQETRLLTRYLFGSDADGTGDSETARSSCAPGDLNSDAVGRSAAQIAEAAGFAVPPSTSLILAEVAAVGPREPLTREKLCPVLTVVRAADREHGMRLAEQTVAFDGLGHTAAVHGTDDDLVAEFGRRVKAARVVWNSPSSLGGIGGFYNAFPPSLTLGCGTYGGNAVAGNIQAGHLLNVKRVGRRTPRPRRFTVPPLIHTEPYSLRRLADLPDLRRVTLVTGPGARGRGHVGRVLDVLRRCPAPVETDVLDDIGADPALPAVRRGADRLRAFCPDTVVALGGGSAMDAAKVMRLLYERPDVDLTALRQKSMDFRERVTAPATGPRARLVCVPTTAGSGSEVTPFAVITDPVTGLKHPLVDPTLTPDVALCDATLTTDLPPAVTADSAFDALTHAIEAYVSVHAGDLTDGLCLTAIRLVFGHLERAVRSGPHDPEARTRLHHAGTVAGMAFGSAFLGAVHAMSHTLGATYGITHGRTNALLLPHVIRYNGTVPARPTAWPAYETYRAPERLQDIARHLGLPADDPRQAVGALARAVEDLRESAGIESSFKALGVPEHTFLDRLPEQAANAYDDPCVSTNPRLPLRTELETLMRTAYYGDARLD</sequence>
<dbReference type="EMBL" id="CP060828">
    <property type="protein sequence ID" value="QNP68850.1"/>
    <property type="molecule type" value="Genomic_DNA"/>
</dbReference>
<dbReference type="GO" id="GO:0046872">
    <property type="term" value="F:metal ion binding"/>
    <property type="evidence" value="ECO:0007669"/>
    <property type="project" value="InterPro"/>
</dbReference>
<dbReference type="InterPro" id="IPR012079">
    <property type="entry name" value="Bifunc_Ald-ADH"/>
</dbReference>
<organism evidence="13 14">
    <name type="scientific">Streptomyces roseirectus</name>
    <dbReference type="NCBI Taxonomy" id="2768066"/>
    <lineage>
        <taxon>Bacteria</taxon>
        <taxon>Bacillati</taxon>
        <taxon>Actinomycetota</taxon>
        <taxon>Actinomycetes</taxon>
        <taxon>Kitasatosporales</taxon>
        <taxon>Streptomycetaceae</taxon>
        <taxon>Streptomyces</taxon>
    </lineage>
</organism>
<dbReference type="KEGG" id="sroi:IAG44_04870"/>
<keyword evidence="5" id="KW-0511">Multifunctional enzyme</keyword>
<feature type="domain" description="Alcohol dehydrogenase iron-type/glycerol dehydrogenase GldA" evidence="11">
    <location>
        <begin position="482"/>
        <end position="655"/>
    </location>
</feature>
<evidence type="ECO:0000256" key="1">
    <source>
        <dbReference type="ARBA" id="ARBA00001954"/>
    </source>
</evidence>
<dbReference type="InterPro" id="IPR056798">
    <property type="entry name" value="ADH_Fe_C"/>
</dbReference>
<dbReference type="FunFam" id="3.40.50.1970:FF:000003">
    <property type="entry name" value="Alcohol dehydrogenase, iron-containing"/>
    <property type="match status" value="1"/>
</dbReference>
<evidence type="ECO:0000256" key="8">
    <source>
        <dbReference type="PIRNR" id="PIRNR000111"/>
    </source>
</evidence>
<dbReference type="SUPFAM" id="SSF53720">
    <property type="entry name" value="ALDH-like"/>
    <property type="match status" value="1"/>
</dbReference>
<feature type="domain" description="Fe-containing alcohol dehydrogenase-like C-terminal" evidence="12">
    <location>
        <begin position="667"/>
        <end position="879"/>
    </location>
</feature>
<dbReference type="InterPro" id="IPR016163">
    <property type="entry name" value="Ald_DH_C"/>
</dbReference>
<dbReference type="GO" id="GO:0015976">
    <property type="term" value="P:carbon utilization"/>
    <property type="evidence" value="ECO:0007669"/>
    <property type="project" value="InterPro"/>
</dbReference>
<reference evidence="13 14" key="1">
    <citation type="submission" date="2020-08" db="EMBL/GenBank/DDBJ databases">
        <title>A novel species.</title>
        <authorList>
            <person name="Gao J."/>
        </authorList>
    </citation>
    <scope>NUCLEOTIDE SEQUENCE [LARGE SCALE GENOMIC DNA]</scope>
    <source>
        <strain evidence="13 14">CRXT-G-22</strain>
    </source>
</reference>
<accession>A0A7H0I7T4</accession>
<dbReference type="InterPro" id="IPR015590">
    <property type="entry name" value="Aldehyde_DH_dom"/>
</dbReference>